<evidence type="ECO:0000256" key="1">
    <source>
        <dbReference type="ARBA" id="ARBA00004772"/>
    </source>
</evidence>
<comment type="pathway">
    <text evidence="1 9">Porphyrin-containing compound metabolism; protoporphyrin-IX biosynthesis; coproporphyrinogen-III from 5-aminolevulinate: step 3/4.</text>
</comment>
<sequence>MNVSEPLPLAGRRIAVTRPEEQAGALCEAIAARGGTALRFPVMAIEGLADPAALHAVADRLDEFDLAFFVSPNAVRHALGAILARRAWPSGVIVSTVGKGSERTLAEYGFQQVIAPDSGFDSEAVLALPAFAEQAVRGRAVLVLRGDGGRDLLGDTLRARGARVEYVTCYRRVLPKVDADTLRSAAVRGELDAISLTSSEGVRNLLDLLGGALPAALAGVPAFASHPRIADAACEAGFARVIDTPPGDAALLDALAAHFGGRLG</sequence>
<dbReference type="PANTHER" id="PTHR38042">
    <property type="entry name" value="UROPORPHYRINOGEN-III SYNTHASE, CHLOROPLASTIC"/>
    <property type="match status" value="1"/>
</dbReference>
<evidence type="ECO:0000256" key="5">
    <source>
        <dbReference type="ARBA" id="ARBA00023244"/>
    </source>
</evidence>
<dbReference type="InterPro" id="IPR003754">
    <property type="entry name" value="4pyrrol_synth_uPrphyn_synth"/>
</dbReference>
<evidence type="ECO:0000256" key="3">
    <source>
        <dbReference type="ARBA" id="ARBA00013109"/>
    </source>
</evidence>
<dbReference type="OrthoDB" id="9787650at2"/>
<dbReference type="GO" id="GO:0004852">
    <property type="term" value="F:uroporphyrinogen-III synthase activity"/>
    <property type="evidence" value="ECO:0007669"/>
    <property type="project" value="UniProtKB-UniRule"/>
</dbReference>
<evidence type="ECO:0000256" key="4">
    <source>
        <dbReference type="ARBA" id="ARBA00023239"/>
    </source>
</evidence>
<keyword evidence="4 9" id="KW-0456">Lyase</keyword>
<dbReference type="GO" id="GO:0006780">
    <property type="term" value="P:uroporphyrinogen III biosynthetic process"/>
    <property type="evidence" value="ECO:0007669"/>
    <property type="project" value="UniProtKB-UniRule"/>
</dbReference>
<comment type="catalytic activity">
    <reaction evidence="8 9">
        <text>hydroxymethylbilane = uroporphyrinogen III + H2O</text>
        <dbReference type="Rhea" id="RHEA:18965"/>
        <dbReference type="ChEBI" id="CHEBI:15377"/>
        <dbReference type="ChEBI" id="CHEBI:57308"/>
        <dbReference type="ChEBI" id="CHEBI:57845"/>
        <dbReference type="EC" id="4.2.1.75"/>
    </reaction>
</comment>
<dbReference type="Gene3D" id="3.40.50.10090">
    <property type="match status" value="2"/>
</dbReference>
<dbReference type="InterPro" id="IPR036108">
    <property type="entry name" value="4pyrrol_syn_uPrphyn_synt_sf"/>
</dbReference>
<evidence type="ECO:0000256" key="6">
    <source>
        <dbReference type="ARBA" id="ARBA00037589"/>
    </source>
</evidence>
<dbReference type="GO" id="GO:0006782">
    <property type="term" value="P:protoporphyrinogen IX biosynthetic process"/>
    <property type="evidence" value="ECO:0007669"/>
    <property type="project" value="UniProtKB-UniRule"/>
</dbReference>
<keyword evidence="5 9" id="KW-0627">Porphyrin biosynthesis</keyword>
<evidence type="ECO:0000313" key="12">
    <source>
        <dbReference type="Proteomes" id="UP000308430"/>
    </source>
</evidence>
<dbReference type="PANTHER" id="PTHR38042:SF1">
    <property type="entry name" value="UROPORPHYRINOGEN-III SYNTHASE, CHLOROPLASTIC"/>
    <property type="match status" value="1"/>
</dbReference>
<evidence type="ECO:0000259" key="10">
    <source>
        <dbReference type="Pfam" id="PF02602"/>
    </source>
</evidence>
<comment type="function">
    <text evidence="6 9">Catalyzes cyclization of the linear tetrapyrrole, hydroxymethylbilane, to the macrocyclic uroporphyrinogen III.</text>
</comment>
<dbReference type="Proteomes" id="UP000308430">
    <property type="component" value="Unassembled WGS sequence"/>
</dbReference>
<keyword evidence="12" id="KW-1185">Reference proteome</keyword>
<dbReference type="EC" id="4.2.1.75" evidence="3 9"/>
<gene>
    <name evidence="11" type="ORF">E6C76_10120</name>
</gene>
<feature type="domain" description="Tetrapyrrole biosynthesis uroporphyrinogen III synthase" evidence="10">
    <location>
        <begin position="27"/>
        <end position="251"/>
    </location>
</feature>
<dbReference type="AlphaFoldDB" id="A0A4V3WC62"/>
<dbReference type="SUPFAM" id="SSF69618">
    <property type="entry name" value="HemD-like"/>
    <property type="match status" value="1"/>
</dbReference>
<comment type="caution">
    <text evidence="11">The sequence shown here is derived from an EMBL/GenBank/DDBJ whole genome shotgun (WGS) entry which is preliminary data.</text>
</comment>
<accession>A0A4V3WC62</accession>
<dbReference type="CDD" id="cd06578">
    <property type="entry name" value="HemD"/>
    <property type="match status" value="1"/>
</dbReference>
<reference evidence="11 12" key="1">
    <citation type="submission" date="2019-04" db="EMBL/GenBank/DDBJ databases">
        <title>Azoarcus nasutitermitis sp. nov. isolated from termite nest.</title>
        <authorList>
            <person name="Lin S.-Y."/>
            <person name="Hameed A."/>
            <person name="Hsu Y.-H."/>
            <person name="Young C.-C."/>
        </authorList>
    </citation>
    <scope>NUCLEOTIDE SEQUENCE [LARGE SCALE GENOMIC DNA]</scope>
    <source>
        <strain evidence="11 12">CC-YHH838</strain>
    </source>
</reference>
<evidence type="ECO:0000256" key="7">
    <source>
        <dbReference type="ARBA" id="ARBA00040167"/>
    </source>
</evidence>
<dbReference type="InterPro" id="IPR039793">
    <property type="entry name" value="UROS/Hem4"/>
</dbReference>
<evidence type="ECO:0000256" key="8">
    <source>
        <dbReference type="ARBA" id="ARBA00048617"/>
    </source>
</evidence>
<proteinExistence type="inferred from homology"/>
<comment type="similarity">
    <text evidence="2 9">Belongs to the uroporphyrinogen-III synthase family.</text>
</comment>
<evidence type="ECO:0000256" key="9">
    <source>
        <dbReference type="RuleBase" id="RU366031"/>
    </source>
</evidence>
<dbReference type="EMBL" id="SSOC01000003">
    <property type="protein sequence ID" value="THF65885.1"/>
    <property type="molecule type" value="Genomic_DNA"/>
</dbReference>
<dbReference type="Pfam" id="PF02602">
    <property type="entry name" value="HEM4"/>
    <property type="match status" value="1"/>
</dbReference>
<evidence type="ECO:0000256" key="2">
    <source>
        <dbReference type="ARBA" id="ARBA00008133"/>
    </source>
</evidence>
<protein>
    <recommendedName>
        <fullName evidence="7 9">Uroporphyrinogen-III synthase</fullName>
        <ecNumber evidence="3 9">4.2.1.75</ecNumber>
    </recommendedName>
</protein>
<dbReference type="UniPathway" id="UPA00251">
    <property type="reaction ID" value="UER00320"/>
</dbReference>
<organism evidence="11 12">
    <name type="scientific">Pseudothauera nasutitermitis</name>
    <dbReference type="NCBI Taxonomy" id="2565930"/>
    <lineage>
        <taxon>Bacteria</taxon>
        <taxon>Pseudomonadati</taxon>
        <taxon>Pseudomonadota</taxon>
        <taxon>Betaproteobacteria</taxon>
        <taxon>Rhodocyclales</taxon>
        <taxon>Zoogloeaceae</taxon>
        <taxon>Pseudothauera</taxon>
    </lineage>
</organism>
<name>A0A4V3WC62_9RHOO</name>
<evidence type="ECO:0000313" key="11">
    <source>
        <dbReference type="EMBL" id="THF65885.1"/>
    </source>
</evidence>